<comment type="subcellular location">
    <subcellularLocation>
        <location evidence="1 6">Endoplasmic reticulum membrane</location>
        <topology evidence="1 6">Multi-pass membrane protein</topology>
    </subcellularLocation>
</comment>
<dbReference type="OrthoDB" id="567788at2759"/>
<protein>
    <recommendedName>
        <fullName evidence="6">Reticulon-like protein</fullName>
    </recommendedName>
</protein>
<evidence type="ECO:0000256" key="3">
    <source>
        <dbReference type="ARBA" id="ARBA00022824"/>
    </source>
</evidence>
<accession>A0A420I4S7</accession>
<dbReference type="PROSITE" id="PS50845">
    <property type="entry name" value="RETICULON"/>
    <property type="match status" value="1"/>
</dbReference>
<dbReference type="Pfam" id="PF02453">
    <property type="entry name" value="Reticulon"/>
    <property type="match status" value="1"/>
</dbReference>
<keyword evidence="10" id="KW-1185">Reference proteome</keyword>
<evidence type="ECO:0000313" key="10">
    <source>
        <dbReference type="Proteomes" id="UP000286134"/>
    </source>
</evidence>
<keyword evidence="2 6" id="KW-0812">Transmembrane</keyword>
<evidence type="ECO:0000256" key="5">
    <source>
        <dbReference type="ARBA" id="ARBA00023136"/>
    </source>
</evidence>
<feature type="transmembrane region" description="Helical" evidence="6">
    <location>
        <begin position="223"/>
        <end position="241"/>
    </location>
</feature>
<feature type="compositionally biased region" description="Low complexity" evidence="7">
    <location>
        <begin position="13"/>
        <end position="24"/>
    </location>
</feature>
<dbReference type="AlphaFoldDB" id="A0A420I4S7"/>
<name>A0A420I4S7_9PEZI</name>
<evidence type="ECO:0000313" key="9">
    <source>
        <dbReference type="EMBL" id="RKF64707.1"/>
    </source>
</evidence>
<reference evidence="9 10" key="1">
    <citation type="journal article" date="2018" name="BMC Genomics">
        <title>Comparative genome analyses reveal sequence features reflecting distinct modes of host-adaptation between dicot and monocot powdery mildew.</title>
        <authorList>
            <person name="Wu Y."/>
            <person name="Ma X."/>
            <person name="Pan Z."/>
            <person name="Kale S.D."/>
            <person name="Song Y."/>
            <person name="King H."/>
            <person name="Zhang Q."/>
            <person name="Presley C."/>
            <person name="Deng X."/>
            <person name="Wei C.I."/>
            <person name="Xiao S."/>
        </authorList>
    </citation>
    <scope>NUCLEOTIDE SEQUENCE [LARGE SCALE GENOMIC DNA]</scope>
    <source>
        <strain evidence="9">UMSG2</strain>
    </source>
</reference>
<feature type="domain" description="Reticulon" evidence="8">
    <location>
        <begin position="96"/>
        <end position="293"/>
    </location>
</feature>
<feature type="compositionally biased region" description="Basic and acidic residues" evidence="7">
    <location>
        <begin position="312"/>
        <end position="337"/>
    </location>
</feature>
<organism evidence="9 10">
    <name type="scientific">Erysiphe neolycopersici</name>
    <dbReference type="NCBI Taxonomy" id="212602"/>
    <lineage>
        <taxon>Eukaryota</taxon>
        <taxon>Fungi</taxon>
        <taxon>Dikarya</taxon>
        <taxon>Ascomycota</taxon>
        <taxon>Pezizomycotina</taxon>
        <taxon>Leotiomycetes</taxon>
        <taxon>Erysiphales</taxon>
        <taxon>Erysiphaceae</taxon>
        <taxon>Erysiphe</taxon>
    </lineage>
</organism>
<gene>
    <name evidence="9" type="ORF">OnM2_016063</name>
</gene>
<evidence type="ECO:0000256" key="2">
    <source>
        <dbReference type="ARBA" id="ARBA00022692"/>
    </source>
</evidence>
<dbReference type="EMBL" id="MCFK01001696">
    <property type="protein sequence ID" value="RKF64707.1"/>
    <property type="molecule type" value="Genomic_DNA"/>
</dbReference>
<keyword evidence="5 6" id="KW-0472">Membrane</keyword>
<dbReference type="STRING" id="212602.A0A420I4S7"/>
<evidence type="ECO:0000256" key="6">
    <source>
        <dbReference type="RuleBase" id="RU363132"/>
    </source>
</evidence>
<keyword evidence="4 6" id="KW-1133">Transmembrane helix</keyword>
<feature type="compositionally biased region" description="Basic and acidic residues" evidence="7">
    <location>
        <begin position="349"/>
        <end position="358"/>
    </location>
</feature>
<dbReference type="InterPro" id="IPR003388">
    <property type="entry name" value="Reticulon"/>
</dbReference>
<proteinExistence type="predicted"/>
<evidence type="ECO:0000259" key="8">
    <source>
        <dbReference type="PROSITE" id="PS50845"/>
    </source>
</evidence>
<comment type="caution">
    <text evidence="9">The sequence shown here is derived from an EMBL/GenBank/DDBJ whole genome shotgun (WGS) entry which is preliminary data.</text>
</comment>
<dbReference type="GO" id="GO:0005789">
    <property type="term" value="C:endoplasmic reticulum membrane"/>
    <property type="evidence" value="ECO:0007669"/>
    <property type="project" value="UniProtKB-SubCell"/>
</dbReference>
<dbReference type="Proteomes" id="UP000286134">
    <property type="component" value="Unassembled WGS sequence"/>
</dbReference>
<feature type="transmembrane region" description="Helical" evidence="6">
    <location>
        <begin position="195"/>
        <end position="217"/>
    </location>
</feature>
<keyword evidence="3 6" id="KW-0256">Endoplasmic reticulum</keyword>
<evidence type="ECO:0000256" key="4">
    <source>
        <dbReference type="ARBA" id="ARBA00022989"/>
    </source>
</evidence>
<feature type="transmembrane region" description="Helical" evidence="6">
    <location>
        <begin position="109"/>
        <end position="128"/>
    </location>
</feature>
<feature type="region of interest" description="Disordered" evidence="7">
    <location>
        <begin position="301"/>
        <end position="358"/>
    </location>
</feature>
<feature type="region of interest" description="Disordered" evidence="7">
    <location>
        <begin position="1"/>
        <end position="27"/>
    </location>
</feature>
<evidence type="ECO:0000256" key="7">
    <source>
        <dbReference type="SAM" id="MobiDB-lite"/>
    </source>
</evidence>
<evidence type="ECO:0000256" key="1">
    <source>
        <dbReference type="ARBA" id="ARBA00004477"/>
    </source>
</evidence>
<sequence length="358" mass="39966">MSQNEGVNFPIKSENSNNSSQFNSKVRNAKRNTAPEANYPNNNSFTQSVTNGPVVENIKEQSAKTQADLSNLAATRTIPTYTAATGQPLTQYHSFFYSLLSWEHPRASGIAYITSILIIFAARYLNIFRYSLKVTYVVLGITVLSEIAGKLLFSHGFTSQIRPKRYYTVSRETLNLLIGDLDELINFFVIQAQQIIFTENLAVSLAAFTSAFISYFLVKFVPIWGLSLLGTSALFLGSLAYKSNQEFIDDNLEYTSNIINEQTDRVKALISEYAAHTTKQTKALVGDYSVRAQEIITSRSPLASPRGSAKKAKSEKLSKEPFLKSEDFPKVPFEDLKPVNNFDSQSQPLRDDQNLISA</sequence>